<name>A0ABR4PKR8_9HELO</name>
<gene>
    <name evidence="3" type="ORF">PVAG01_05580</name>
</gene>
<feature type="chain" id="PRO_5047129500" evidence="2">
    <location>
        <begin position="17"/>
        <end position="407"/>
    </location>
</feature>
<evidence type="ECO:0000313" key="3">
    <source>
        <dbReference type="EMBL" id="KAL3423833.1"/>
    </source>
</evidence>
<feature type="compositionally biased region" description="Acidic residues" evidence="1">
    <location>
        <begin position="244"/>
        <end position="258"/>
    </location>
</feature>
<protein>
    <submittedName>
        <fullName evidence="3">Uncharacterized protein</fullName>
    </submittedName>
</protein>
<keyword evidence="2" id="KW-0732">Signal</keyword>
<accession>A0ABR4PKR8</accession>
<feature type="signal peptide" evidence="2">
    <location>
        <begin position="1"/>
        <end position="16"/>
    </location>
</feature>
<evidence type="ECO:0000313" key="4">
    <source>
        <dbReference type="Proteomes" id="UP001629113"/>
    </source>
</evidence>
<comment type="caution">
    <text evidence="3">The sequence shown here is derived from an EMBL/GenBank/DDBJ whole genome shotgun (WGS) entry which is preliminary data.</text>
</comment>
<feature type="compositionally biased region" description="Acidic residues" evidence="1">
    <location>
        <begin position="219"/>
        <end position="233"/>
    </location>
</feature>
<dbReference type="Proteomes" id="UP001629113">
    <property type="component" value="Unassembled WGS sequence"/>
</dbReference>
<feature type="region of interest" description="Disordered" evidence="1">
    <location>
        <begin position="181"/>
        <end position="316"/>
    </location>
</feature>
<feature type="compositionally biased region" description="Acidic residues" evidence="1">
    <location>
        <begin position="270"/>
        <end position="284"/>
    </location>
</feature>
<proteinExistence type="predicted"/>
<keyword evidence="4" id="KW-1185">Reference proteome</keyword>
<sequence>MVQVAVLLAFAATVSALPLNINLGAYSPALVVGDGEISFGGKQDVTNLMNALEGAAVNGAAANAAGVKETALPPASPADPPAAAAAAVSPTASATPAVGNGATQITALQGMGKEIAPRVVPFSKDGVKSTKRDLAGFDRALNYAAAALKTSPEVQLGTGEGGSGVGITVKAGGAAPAAPAAGAAAPAAKRAELTDEELEEEAEEEEEDIYARSTAEAELTAEELQEEAEEADDVTVPSNAEAELTPEELAEEAEEEAADIAQRSAIESELTAEELQEEADETNDIAEPSNVEPELTPEELAEEAEEEAEDLAARSTGEAFYYGDEKKRSLKTTVTTMYIRGSPAGVSKTFDGSFDESPAVKRRSSSPMQKRAVSSGIDGVNLNVEGGQAVTLTFVETAPADDDQDAA</sequence>
<organism evidence="3 4">
    <name type="scientific">Phlyctema vagabunda</name>
    <dbReference type="NCBI Taxonomy" id="108571"/>
    <lineage>
        <taxon>Eukaryota</taxon>
        <taxon>Fungi</taxon>
        <taxon>Dikarya</taxon>
        <taxon>Ascomycota</taxon>
        <taxon>Pezizomycotina</taxon>
        <taxon>Leotiomycetes</taxon>
        <taxon>Helotiales</taxon>
        <taxon>Dermateaceae</taxon>
        <taxon>Phlyctema</taxon>
    </lineage>
</organism>
<feature type="compositionally biased region" description="Acidic residues" evidence="1">
    <location>
        <begin position="295"/>
        <end position="310"/>
    </location>
</feature>
<reference evidence="3 4" key="1">
    <citation type="submission" date="2024-06" db="EMBL/GenBank/DDBJ databases">
        <title>Complete genome of Phlyctema vagabunda strain 19-DSS-EL-015.</title>
        <authorList>
            <person name="Fiorenzani C."/>
        </authorList>
    </citation>
    <scope>NUCLEOTIDE SEQUENCE [LARGE SCALE GENOMIC DNA]</scope>
    <source>
        <strain evidence="3 4">19-DSS-EL-015</strain>
    </source>
</reference>
<evidence type="ECO:0000256" key="2">
    <source>
        <dbReference type="SAM" id="SignalP"/>
    </source>
</evidence>
<feature type="region of interest" description="Disordered" evidence="1">
    <location>
        <begin position="342"/>
        <end position="374"/>
    </location>
</feature>
<dbReference type="EMBL" id="JBFCZG010000004">
    <property type="protein sequence ID" value="KAL3423833.1"/>
    <property type="molecule type" value="Genomic_DNA"/>
</dbReference>
<evidence type="ECO:0000256" key="1">
    <source>
        <dbReference type="SAM" id="MobiDB-lite"/>
    </source>
</evidence>
<feature type="compositionally biased region" description="Acidic residues" evidence="1">
    <location>
        <begin position="194"/>
        <end position="208"/>
    </location>
</feature>